<feature type="region of interest" description="Disordered" evidence="2">
    <location>
        <begin position="582"/>
        <end position="621"/>
    </location>
</feature>
<feature type="compositionally biased region" description="Polar residues" evidence="2">
    <location>
        <begin position="838"/>
        <end position="851"/>
    </location>
</feature>
<dbReference type="VEuPathDB" id="TriTrypDB:TcIL3000.11.7520"/>
<dbReference type="AlphaFoldDB" id="G0V0Z5"/>
<feature type="compositionally biased region" description="Polar residues" evidence="2">
    <location>
        <begin position="1"/>
        <end position="18"/>
    </location>
</feature>
<feature type="region of interest" description="Disordered" evidence="2">
    <location>
        <begin position="797"/>
        <end position="875"/>
    </location>
</feature>
<feature type="compositionally biased region" description="Basic and acidic residues" evidence="2">
    <location>
        <begin position="852"/>
        <end position="863"/>
    </location>
</feature>
<name>G0V0Z5_TRYCI</name>
<feature type="region of interest" description="Disordered" evidence="2">
    <location>
        <begin position="640"/>
        <end position="664"/>
    </location>
</feature>
<feature type="region of interest" description="Disordered" evidence="2">
    <location>
        <begin position="1"/>
        <end position="39"/>
    </location>
</feature>
<keyword evidence="1" id="KW-0175">Coiled coil</keyword>
<proteinExistence type="predicted"/>
<feature type="compositionally biased region" description="Low complexity" evidence="2">
    <location>
        <begin position="19"/>
        <end position="30"/>
    </location>
</feature>
<evidence type="ECO:0000313" key="3">
    <source>
        <dbReference type="EMBL" id="CCC95316.1"/>
    </source>
</evidence>
<organism evidence="3">
    <name type="scientific">Trypanosoma congolense (strain IL3000)</name>
    <dbReference type="NCBI Taxonomy" id="1068625"/>
    <lineage>
        <taxon>Eukaryota</taxon>
        <taxon>Discoba</taxon>
        <taxon>Euglenozoa</taxon>
        <taxon>Kinetoplastea</taxon>
        <taxon>Metakinetoplastina</taxon>
        <taxon>Trypanosomatida</taxon>
        <taxon>Trypanosomatidae</taxon>
        <taxon>Trypanosoma</taxon>
        <taxon>Nannomonas</taxon>
    </lineage>
</organism>
<feature type="compositionally biased region" description="Polar residues" evidence="2">
    <location>
        <begin position="606"/>
        <end position="621"/>
    </location>
</feature>
<gene>
    <name evidence="3" type="ORF">TCIL3000_11_7520</name>
</gene>
<reference evidence="3" key="1">
    <citation type="journal article" date="2012" name="Proc. Natl. Acad. Sci. U.S.A.">
        <title>Antigenic diversity is generated by distinct evolutionary mechanisms in African trypanosome species.</title>
        <authorList>
            <person name="Jackson A.P."/>
            <person name="Berry A."/>
            <person name="Aslett M."/>
            <person name="Allison H.C."/>
            <person name="Burton P."/>
            <person name="Vavrova-Anderson J."/>
            <person name="Brown R."/>
            <person name="Browne H."/>
            <person name="Corton N."/>
            <person name="Hauser H."/>
            <person name="Gamble J."/>
            <person name="Gilderthorp R."/>
            <person name="Marcello L."/>
            <person name="McQuillan J."/>
            <person name="Otto T.D."/>
            <person name="Quail M.A."/>
            <person name="Sanders M.J."/>
            <person name="van Tonder A."/>
            <person name="Ginger M.L."/>
            <person name="Field M.C."/>
            <person name="Barry J.D."/>
            <person name="Hertz-Fowler C."/>
            <person name="Berriman M."/>
        </authorList>
    </citation>
    <scope>NUCLEOTIDE SEQUENCE</scope>
    <source>
        <strain evidence="3">IL3000</strain>
    </source>
</reference>
<feature type="non-terminal residue" evidence="3">
    <location>
        <position position="875"/>
    </location>
</feature>
<feature type="coiled-coil region" evidence="1">
    <location>
        <begin position="703"/>
        <end position="772"/>
    </location>
</feature>
<feature type="compositionally biased region" description="Basic and acidic residues" evidence="2">
    <location>
        <begin position="591"/>
        <end position="605"/>
    </location>
</feature>
<dbReference type="EMBL" id="HE575324">
    <property type="protein sequence ID" value="CCC95316.1"/>
    <property type="molecule type" value="Genomic_DNA"/>
</dbReference>
<evidence type="ECO:0000256" key="1">
    <source>
        <dbReference type="SAM" id="Coils"/>
    </source>
</evidence>
<evidence type="ECO:0000256" key="2">
    <source>
        <dbReference type="SAM" id="MobiDB-lite"/>
    </source>
</evidence>
<protein>
    <submittedName>
        <fullName evidence="3">Uncharacterized protein TCIL3000_11_7520</fullName>
    </submittedName>
</protein>
<accession>G0V0Z5</accession>
<sequence length="875" mass="97510">MSESVPTEQGTVTPSEATISRPSSSLISRSLSKDRRSHRISARDFSVPHLSLPMINDPRSQLWPRNHQMPLTEKALEAASVEEEQKRRKQLTQKVATDLMMSALNRRPDLFPVFVSDNESGQQSVLQGDKRTAEMPKRLLMAPCLGLAAGANAIGGFSLKYPISKTESERIIQQERDSNEVLFSMWEARNAKRQECNDRASLEEELHVPLWCNFRRSLTEEEAAILRETEQLQGVYAEKRKRHDAMTSAPGFSFVSGAKGSQNAPWGYNVCGRGIAFPLHLYEKLFKRVLAGMHKHLVTLLKGKVNEETYGISMSMSSDPNNSKSVALLLSAELELATFSDPSGAKRTGGGGGGCTTEDSVGACPPLASVPQELCCNSMIVAEAALSATILWRILDQAKNLSPGITWALHLYTKYILPHVYENFALYESHLPSSGAISEQVDQLSTLRLNLLQYRHMNALATQAKGDMQYMEEAMKRWAWRTWRQSMLQKKRREMGLRILYKVFGRLHVAKQLQKCFSQWRVITKESSFSAGLDLAEQRYRTFLGEAKHAAREVQLFTSEKGSPPPPSVTLDQNKFIAAKLAETATHSRTRSRDATSGKKDRWSSDKSATTAGGQEDQYGSSCKRMLSLETDKLTPVCKDGKTIGDSDVTPGSRVMLRTPTTCGKKGRDSRTVVCGRVTAVFETMLQKLSDMEAISGHLRESIAVQNRIIQNLERENACLKQKVGSVEESLRKSEEARLQLCNRMQERELDVQELERRNRQLKSRLRCQEQRPWQRALLRVVGDMCGASTALSELLDDSRIERQKHSSKDPSDHSSGSGNGNGSSPASTANEQEEKVSGSTGTTPRGQSPCSEREHDEYHECKQQLANAPPGAES</sequence>
<feature type="compositionally biased region" description="Basic and acidic residues" evidence="2">
    <location>
        <begin position="797"/>
        <end position="813"/>
    </location>
</feature>